<dbReference type="SMART" id="SM00788">
    <property type="entry name" value="Adenylsucc_synt"/>
    <property type="match status" value="1"/>
</dbReference>
<reference evidence="6" key="1">
    <citation type="journal article" date="2015" name="Nature">
        <title>Complex archaea that bridge the gap between prokaryotes and eukaryotes.</title>
        <authorList>
            <person name="Spang A."/>
            <person name="Saw J.H."/>
            <person name="Jorgensen S.L."/>
            <person name="Zaremba-Niedzwiedzka K."/>
            <person name="Martijn J."/>
            <person name="Lind A.E."/>
            <person name="van Eijk R."/>
            <person name="Schleper C."/>
            <person name="Guy L."/>
            <person name="Ettema T.J."/>
        </authorList>
    </citation>
    <scope>NUCLEOTIDE SEQUENCE</scope>
</reference>
<dbReference type="SUPFAM" id="SSF52540">
    <property type="entry name" value="P-loop containing nucleoside triphosphate hydrolases"/>
    <property type="match status" value="1"/>
</dbReference>
<dbReference type="InterPro" id="IPR027417">
    <property type="entry name" value="P-loop_NTPase"/>
</dbReference>
<name>A0A0F9LC60_9ZZZZ</name>
<dbReference type="EMBL" id="LAZR01012783">
    <property type="protein sequence ID" value="KKM25120.1"/>
    <property type="molecule type" value="Genomic_DNA"/>
</dbReference>
<keyword evidence="1" id="KW-0436">Ligase</keyword>
<protein>
    <recommendedName>
        <fullName evidence="7">Adenylosuccinate synthetase</fullName>
    </recommendedName>
</protein>
<feature type="non-terminal residue" evidence="6">
    <location>
        <position position="303"/>
    </location>
</feature>
<evidence type="ECO:0000256" key="5">
    <source>
        <dbReference type="ARBA" id="ARBA00022842"/>
    </source>
</evidence>
<dbReference type="GO" id="GO:0004019">
    <property type="term" value="F:adenylosuccinate synthase activity"/>
    <property type="evidence" value="ECO:0007669"/>
    <property type="project" value="InterPro"/>
</dbReference>
<dbReference type="Pfam" id="PF00709">
    <property type="entry name" value="Adenylsucc_synt"/>
    <property type="match status" value="2"/>
</dbReference>
<evidence type="ECO:0000256" key="2">
    <source>
        <dbReference type="ARBA" id="ARBA00022723"/>
    </source>
</evidence>
<dbReference type="InterPro" id="IPR001114">
    <property type="entry name" value="Adenylosuccinate_synthetase"/>
</dbReference>
<evidence type="ECO:0000256" key="1">
    <source>
        <dbReference type="ARBA" id="ARBA00022598"/>
    </source>
</evidence>
<accession>A0A0F9LC60</accession>
<dbReference type="GO" id="GO:0005737">
    <property type="term" value="C:cytoplasm"/>
    <property type="evidence" value="ECO:0007669"/>
    <property type="project" value="TreeGrafter"/>
</dbReference>
<dbReference type="GO" id="GO:0044208">
    <property type="term" value="P:'de novo' AMP biosynthetic process"/>
    <property type="evidence" value="ECO:0007669"/>
    <property type="project" value="TreeGrafter"/>
</dbReference>
<dbReference type="InterPro" id="IPR042109">
    <property type="entry name" value="Adenylosuccinate_synth_dom1"/>
</dbReference>
<gene>
    <name evidence="6" type="ORF">LCGC14_1598200</name>
</gene>
<dbReference type="PANTHER" id="PTHR11846:SF0">
    <property type="entry name" value="ADENYLOSUCCINATE SYNTHETASE"/>
    <property type="match status" value="1"/>
</dbReference>
<dbReference type="GO" id="GO:0046872">
    <property type="term" value="F:metal ion binding"/>
    <property type="evidence" value="ECO:0007669"/>
    <property type="project" value="UniProtKB-KW"/>
</dbReference>
<evidence type="ECO:0000256" key="3">
    <source>
        <dbReference type="ARBA" id="ARBA00022741"/>
    </source>
</evidence>
<dbReference type="Gene3D" id="3.40.440.10">
    <property type="entry name" value="Adenylosuccinate Synthetase, subunit A, domain 1"/>
    <property type="match status" value="2"/>
</dbReference>
<dbReference type="GO" id="GO:0000166">
    <property type="term" value="F:nucleotide binding"/>
    <property type="evidence" value="ECO:0007669"/>
    <property type="project" value="UniProtKB-KW"/>
</dbReference>
<dbReference type="GO" id="GO:0046040">
    <property type="term" value="P:IMP metabolic process"/>
    <property type="evidence" value="ECO:0007669"/>
    <property type="project" value="TreeGrafter"/>
</dbReference>
<sequence length="303" mass="33791">MMGLQPKVDLIIDLQFGSTGKGLICGYLGETGDYDTCITANMPNAGHTYISRNGIRYMFKVLPSSAVGQNIKTILIGPGAVFSLKRLEEEMVHLRTDQTLRIHPNAMVLTANHIKKEEKLDHIGSTKQGSAAAVIEKMMRSNKASTAKNFLRGTAYQQYVASHSEWKVRLECSAGILAEGSQGYSLGINTQFYPYTTSRDCSPAAFLSNMGIPIPMLDTIIGTCRTLPIRVGGNSGNCYPDQEELSWEELMLPPEHTTVTNRVRRIFTYSKMQIEEACWWCNPDLVFLNFANYVPEDYVKQIV</sequence>
<proteinExistence type="predicted"/>
<keyword evidence="2" id="KW-0479">Metal-binding</keyword>
<dbReference type="AlphaFoldDB" id="A0A0F9LC60"/>
<evidence type="ECO:0000256" key="4">
    <source>
        <dbReference type="ARBA" id="ARBA00022755"/>
    </source>
</evidence>
<dbReference type="PANTHER" id="PTHR11846">
    <property type="entry name" value="ADENYLOSUCCINATE SYNTHETASE"/>
    <property type="match status" value="1"/>
</dbReference>
<dbReference type="NCBIfam" id="NF038379">
    <property type="entry name" value="amino_Aden_PurZ"/>
    <property type="match status" value="1"/>
</dbReference>
<keyword evidence="5" id="KW-0460">Magnesium</keyword>
<keyword evidence="4" id="KW-0658">Purine biosynthesis</keyword>
<comment type="caution">
    <text evidence="6">The sequence shown here is derived from an EMBL/GenBank/DDBJ whole genome shotgun (WGS) entry which is preliminary data.</text>
</comment>
<keyword evidence="3" id="KW-0547">Nucleotide-binding</keyword>
<evidence type="ECO:0008006" key="7">
    <source>
        <dbReference type="Google" id="ProtNLM"/>
    </source>
</evidence>
<organism evidence="6">
    <name type="scientific">marine sediment metagenome</name>
    <dbReference type="NCBI Taxonomy" id="412755"/>
    <lineage>
        <taxon>unclassified sequences</taxon>
        <taxon>metagenomes</taxon>
        <taxon>ecological metagenomes</taxon>
    </lineage>
</organism>
<evidence type="ECO:0000313" key="6">
    <source>
        <dbReference type="EMBL" id="KKM25120.1"/>
    </source>
</evidence>